<keyword evidence="2" id="KW-1133">Transmembrane helix</keyword>
<feature type="compositionally biased region" description="Basic and acidic residues" evidence="1">
    <location>
        <begin position="566"/>
        <end position="577"/>
    </location>
</feature>
<dbReference type="Proteomes" id="UP001590950">
    <property type="component" value="Unassembled WGS sequence"/>
</dbReference>
<dbReference type="InterPro" id="IPR029636">
    <property type="entry name" value="Csf1"/>
</dbReference>
<evidence type="ECO:0008006" key="7">
    <source>
        <dbReference type="Google" id="ProtNLM"/>
    </source>
</evidence>
<evidence type="ECO:0000256" key="1">
    <source>
        <dbReference type="SAM" id="MobiDB-lite"/>
    </source>
</evidence>
<name>A0ABR4A2Y8_9LECA</name>
<feature type="compositionally biased region" description="Polar residues" evidence="1">
    <location>
        <begin position="578"/>
        <end position="590"/>
    </location>
</feature>
<dbReference type="InterPro" id="IPR048636">
    <property type="entry name" value="Csf1_N"/>
</dbReference>
<feature type="domain" description="Csf1 N-terminal" evidence="3">
    <location>
        <begin position="34"/>
        <end position="888"/>
    </location>
</feature>
<dbReference type="InterPro" id="IPR056779">
    <property type="entry name" value="Csf1_C"/>
</dbReference>
<comment type="caution">
    <text evidence="5">The sequence shown here is derived from an EMBL/GenBank/DDBJ whole genome shotgun (WGS) entry which is preliminary data.</text>
</comment>
<accession>A0ABR4A2Y8</accession>
<dbReference type="PANTHER" id="PTHR32085">
    <property type="entry name" value="PROTEIN CSF1"/>
    <property type="match status" value="1"/>
</dbReference>
<feature type="compositionally biased region" description="Polar residues" evidence="1">
    <location>
        <begin position="196"/>
        <end position="211"/>
    </location>
</feature>
<keyword evidence="6" id="KW-1185">Reference proteome</keyword>
<evidence type="ECO:0000259" key="4">
    <source>
        <dbReference type="Pfam" id="PF25038"/>
    </source>
</evidence>
<dbReference type="EMBL" id="JBEFKJ010000021">
    <property type="protein sequence ID" value="KAL2040302.1"/>
    <property type="molecule type" value="Genomic_DNA"/>
</dbReference>
<feature type="region of interest" description="Disordered" evidence="1">
    <location>
        <begin position="3134"/>
        <end position="3163"/>
    </location>
</feature>
<evidence type="ECO:0000259" key="3">
    <source>
        <dbReference type="Pfam" id="PF21678"/>
    </source>
</evidence>
<dbReference type="Pfam" id="PF25038">
    <property type="entry name" value="Csf1_C"/>
    <property type="match status" value="1"/>
</dbReference>
<feature type="region of interest" description="Disordered" evidence="1">
    <location>
        <begin position="566"/>
        <end position="601"/>
    </location>
</feature>
<evidence type="ECO:0000313" key="5">
    <source>
        <dbReference type="EMBL" id="KAL2040302.1"/>
    </source>
</evidence>
<dbReference type="PANTHER" id="PTHR32085:SF3">
    <property type="entry name" value="PROTEIN CSF1"/>
    <property type="match status" value="1"/>
</dbReference>
<proteinExistence type="predicted"/>
<sequence length="3242" mass="361335">MIEHTLAVRGLNLNEGQFNWVFLVWYIVGSVLTIAFLFYFNRLFASLVSYGIGVYTWHRYRVHVDIQALQISLLAGRLFFKGVRYHGRNETIVIHDGYITWRYWLRRVQKLECEWMQGAYKTIDLGKDESSGEGSGKENARGGGTGEKTRPRDLPYRVLVKVRGGEWFIYNRSLAYDAIVQSMTDGEVPKYREAEPTSQQEPKQSRRSPLSENVVVGALYSKDEALSDLGRKWKEGHEIHGTKDDEDMASISTSSSAQNLAANTTALPGLLNILPIRIECNKGAIVMGNRNTRSIFTAKFDGAHGQIDARRSRVVDQYKQSFDFDFVHPVIEFKHNGDFAESQMHEGARVSSRSAEGIKEKTAWAEKFKYQKQLNNAWTLIRDFLPFHRASLESFTHPHLRSAAGNNTVDENPGVYGQNRWLGLTRYLDEDDDFAEQERWKTVEYGEFPTIVDSPAIFMSFYWDVPGLVPDANNGIRNPPPGYEADINGDAPPDWGIDLKVRGGTINYGPWADRQRADMQAVFFPTAYKDAVPAARLSPGQLRVSTILKVVVEIEEQTILRVPTRENSKDWRWKGRTDNSAGKSAKTNPSKAHPKGAQSKNAKTVLRERPFGWLDIKVMPDSTVSFSMDLLARTSGYKNHVNLDLKAIEISSSVNNGLLWRSQSQVISCDLSNPLGWNTTRQWHIDIQDKGLELFILRDHMFLFTDLMNDWTSGPPGDFYTFVPFDYSIGLRFTDFKLYVNANDSNLINNPSDPNDNTFIVIWGQYLRADLVIPARTFRPARNKVTFDIKAQDGGFELLTSPRNTQHTFLDDFDVAALKDLAITGSYNYFTTTSSSLTDILLLNVHGVAPVISLHGFLIRYLMKVKDNYFGDDIHFRTWEEYLDQVKKVGERSSDDTNSGQHSRLSNDLDVILGVTAEKCRAMLPAHLYSSKENVILEISSLVGDLRITNYYMDLAVSSSPIAMSHTSRSEIHINNPESCSNTQVFIDGLEIVGHRLFGLPPIEPTYVCNWDFDIGSITGELSIEFLHCFAMSVRCFALSFEDAENALPPLSPPSIHDVTFLRVLTKPILLGVRVENAVFLLSTHEIKADYNDWAGSLFSDRLHVLLPDLIVAVADAHEASTDRGNLQHVSSTHAYVRTSVELNKVKCKLDIKSDRQLQQDHIAIHDSRSHRTPWLIFEPEKISKLRASIRPIKSRPPAMQFPHVPEPVSTLNDLGLDETSVISSKANSLSSRSASGRKSSFLSSAFSRPGKRLNWDHGIAWHQSTTNDVSDKEHNLRSSHKVRLRYVPGEDVAPQSSFACSGFAFSSPYKRPYFPLLATVPDTCNVPNLPDMLPSDFVVNEANALDHLESQASDQDAEHCSFMVNVTKGFQAFCTPEALVLVTQLLAQLETNDTLTLLDNLQMDTMTDVLNTRNTLETEPRITDIRIFVPWAGVRFVSASSSQLRRVVRREHYNINTENLAATIRSAGVDPEAPQHSESSLLSLHVLLNQLACSASESLAETADDQAIISLLITRPVLWMSYGKTSAGDVRFDMFQVTSASRKVDQISALIRQSMVLTEDLVQRFSNVEKERKCRLRLLVLLLTIEGKDLPDPPFLTKASYVLRSGSRHLRTNDSWKMMSCLRHIYQRLPAHSRNSIHAQFNNKLASCPPDASSRVIASFEHWRTWDLEYVRSSDLMRKVYGRMLDPPAQDLQKSLPLKANLSAGKIQILVEPGPHQNEIATEKLIVGIALNQRAPTLAVVSSTAEAPPIMTSTIQAHCEMIALRLHLALLDLLKNVVETLQVKWSLGPAKKSNIRVPRRLVNNSRFHVAMSAATTILSLDAENIQANADCQGLKCSIISSEDDQISEMSSMSILANAETAKTELKRHSSPLSLYTLRLPKLFGSKLNNSDNGIEIAWKLVGSSRDVSFHILMNPLELIEVADSLLEVEIPRINDWARSLQRIISPNRLRPSRHERAGLLRVHIALFLDAHLISLAVLPSLAYQIRGTGARCSIRSGSRHDHDLQVDFDLKDHAHIFKTQTTDTFIALSTFQMPPINGRLGLDLSPDKKSVVLNTLVESIVFDASAVHAILSTVNRPEIISLGSSIEQGFCSVKGRYKQIFGSPKSNKELVEPQQLIYDGFITVAGLAVHANTSDAMTVAQGAQLKFKMGRMNLKTTNREPNSEAAMKFPELEIRLDSIQLNLLRADELEVHRCGKVSVDAILNSTSNLNDEGEPVRAYQIRSDGLKVDVYNETASVVVAILGHLQDTLKTVDLSHEVQNLRKLRRPRLPSRATVVETVKVDQVHSNAGIANLFNAMYSLELTNICVIWRIADSIPVSPGRKPEDLVLSFTRIDLATRKHNAARLLIQNLQLQMMPSSNVSIERSLNSAFLPEVVFNVAYVSTAQDRRLAFQAVGKSLDLRLTSSFILPASDLRRSIALSVQRVRTAASDRIASTTVTDGQAKTLFGNKKLASLLIDADFAGAMVYIQGRSHADPQSLALNVFRGGGLPQHGRYNQFTPDNANSSSTTLRAPGIAFKVEYKNATADEQSLNAEMKVNASSNTLDPTVVPLIIEISSSVKDIVGGPEDQEQAVIPNIPQSKFLGDERLRGADPSAIFGNCRLNLGLRICRQEFSLSCQPIARVAATARFEDIYLTVNTVQSQEHGRFFTISAAFTGLQVSLQHVYSRESTGSFDVDSIVVSLMNSKHVSSDNGIFVILKVSPMKAQINGKQAQDFLLFREIWMPPEIQQSPSARVQVPASESQAFIVQRYQQIAAAGAFPWNATISIAELDVQLDLGQSLGKSAFIVSDFWVSSKKDSDWEQNLCLGFNKMVVTSTGRMSGFIEVQDFNVRTSIRWPIVENAHSQTPLVQASVAFDHLCIEAAFDYQAFLVADVTTFEFLMYNVRDPHNVSRDRLVGVLDGDKVQVFCTTTSASQAIALYQAFQRLYQEKLAAYETSLRDIEKFLRRKSSINLMAIHATAKRQEEAGGGTTRSPLRLQTDVVVTLGTVNLGAFPSTFFDNQIFKLEALDASARFAVVLNDDKIHSNLGMTLGQLRIALAGITRSSVPKTLGEVSVADVVASATGSRGGTILKVPKLVATMETWQRSESAHIDYIFKSSFQGKVDVGWNYSRISYIRGMWTSHARALAQRLGKPLPPSAVQITGGPRPQMEGEDDNQTGQEGNSEKITAVVNVPQSKYHYTALQPPIIETPQLRDMGEATPPLEWIGLHRDRLPNLTHQIVIVTLLEVAKEVDDAYSRILGSS</sequence>
<organism evidence="5 6">
    <name type="scientific">Stereocaulon virgatum</name>
    <dbReference type="NCBI Taxonomy" id="373712"/>
    <lineage>
        <taxon>Eukaryota</taxon>
        <taxon>Fungi</taxon>
        <taxon>Dikarya</taxon>
        <taxon>Ascomycota</taxon>
        <taxon>Pezizomycotina</taxon>
        <taxon>Lecanoromycetes</taxon>
        <taxon>OSLEUM clade</taxon>
        <taxon>Lecanoromycetidae</taxon>
        <taxon>Lecanorales</taxon>
        <taxon>Lecanorineae</taxon>
        <taxon>Stereocaulaceae</taxon>
        <taxon>Stereocaulon</taxon>
    </lineage>
</organism>
<evidence type="ECO:0000313" key="6">
    <source>
        <dbReference type="Proteomes" id="UP001590950"/>
    </source>
</evidence>
<evidence type="ECO:0000256" key="2">
    <source>
        <dbReference type="SAM" id="Phobius"/>
    </source>
</evidence>
<feature type="region of interest" description="Disordered" evidence="1">
    <location>
        <begin position="191"/>
        <end position="211"/>
    </location>
</feature>
<keyword evidence="2" id="KW-0472">Membrane</keyword>
<dbReference type="Pfam" id="PF21678">
    <property type="entry name" value="Csf1_N"/>
    <property type="match status" value="1"/>
</dbReference>
<feature type="region of interest" description="Disordered" evidence="1">
    <location>
        <begin position="127"/>
        <end position="150"/>
    </location>
</feature>
<feature type="domain" description="Csf1 C-terminal region" evidence="4">
    <location>
        <begin position="2505"/>
        <end position="3241"/>
    </location>
</feature>
<protein>
    <recommendedName>
        <fullName evidence="7">Fermentation associated protein</fullName>
    </recommendedName>
</protein>
<reference evidence="5 6" key="1">
    <citation type="submission" date="2024-09" db="EMBL/GenBank/DDBJ databases">
        <title>Rethinking Asexuality: The Enigmatic Case of Functional Sexual Genes in Lepraria (Stereocaulaceae).</title>
        <authorList>
            <person name="Doellman M."/>
            <person name="Sun Y."/>
            <person name="Barcenas-Pena A."/>
            <person name="Lumbsch H.T."/>
            <person name="Grewe F."/>
        </authorList>
    </citation>
    <scope>NUCLEOTIDE SEQUENCE [LARGE SCALE GENOMIC DNA]</scope>
    <source>
        <strain evidence="5 6">Mercado 3170</strain>
    </source>
</reference>
<keyword evidence="2" id="KW-0812">Transmembrane</keyword>
<gene>
    <name evidence="5" type="ORF">N7G274_006745</name>
</gene>
<feature type="transmembrane region" description="Helical" evidence="2">
    <location>
        <begin position="20"/>
        <end position="40"/>
    </location>
</feature>
<feature type="compositionally biased region" description="Basic and acidic residues" evidence="1">
    <location>
        <begin position="127"/>
        <end position="140"/>
    </location>
</feature>